<keyword evidence="2" id="KW-0496">Mitochondrion</keyword>
<accession>A0A7G9IVS3</accession>
<dbReference type="GeneID" id="62620114"/>
<name>A0A7G9IVS3_9FLOR</name>
<gene>
    <name evidence="2" type="primary">sdhD</name>
</gene>
<reference evidence="2" key="1">
    <citation type="submission" date="2020-07" db="EMBL/GenBank/DDBJ databases">
        <title>Complete mitochondrial genomes reveal population-level patterns in the widespread red alga Gelidiella fanii (Gelidiales, Rhodophyta).</title>
        <authorList>
            <person name="Boo G.H."/>
            <person name="Zubia M."/>
            <person name="Hughey J.R."/>
            <person name="Sherwood A.R."/>
            <person name="Fujii M.T."/>
            <person name="Boo S.M."/>
            <person name="Miller K.A."/>
        </authorList>
    </citation>
    <scope>NUCLEOTIDE SEQUENCE</scope>
</reference>
<evidence type="ECO:0000256" key="1">
    <source>
        <dbReference type="SAM" id="Phobius"/>
    </source>
</evidence>
<dbReference type="EMBL" id="MT742597">
    <property type="protein sequence ID" value="QNM39490.1"/>
    <property type="molecule type" value="Genomic_DNA"/>
</dbReference>
<geneLocation type="mitochondrion" evidence="2"/>
<dbReference type="EMBL" id="MT742596">
    <property type="protein sequence ID" value="QNM39467.1"/>
    <property type="molecule type" value="Genomic_DNA"/>
</dbReference>
<organism evidence="2">
    <name type="scientific">Gelidiella fanii</name>
    <dbReference type="NCBI Taxonomy" id="485435"/>
    <lineage>
        <taxon>Eukaryota</taxon>
        <taxon>Rhodophyta</taxon>
        <taxon>Florideophyceae</taxon>
        <taxon>Rhodymeniophycidae</taxon>
        <taxon>Gelidiales</taxon>
        <taxon>Gelidiellaceae</taxon>
        <taxon>Gelidiella</taxon>
    </lineage>
</organism>
<proteinExistence type="predicted"/>
<feature type="transmembrane region" description="Helical" evidence="1">
    <location>
        <begin position="12"/>
        <end position="37"/>
    </location>
</feature>
<sequence>MMQSFNWFGIRWAALILISAILIDIEFILVNVGFLFLHINKGVQTIIRDYIHIERINLISLLIIRISYIELIRYFLELFM</sequence>
<feature type="transmembrane region" description="Helical" evidence="1">
    <location>
        <begin position="58"/>
        <end position="76"/>
    </location>
</feature>
<keyword evidence="1" id="KW-1133">Transmembrane helix</keyword>
<keyword evidence="1" id="KW-0812">Transmembrane</keyword>
<dbReference type="RefSeq" id="YP_009988329.1">
    <property type="nucleotide sequence ID" value="NC_052713.1"/>
</dbReference>
<evidence type="ECO:0000313" key="2">
    <source>
        <dbReference type="EMBL" id="QNM39467.1"/>
    </source>
</evidence>
<dbReference type="AlphaFoldDB" id="A0A7G9IVS3"/>
<keyword evidence="1" id="KW-0472">Membrane</keyword>
<protein>
    <submittedName>
        <fullName evidence="2">Succinate:cytochrome c oxidoreductase subunit 4</fullName>
    </submittedName>
</protein>